<evidence type="ECO:0000256" key="1">
    <source>
        <dbReference type="SAM" id="MobiDB-lite"/>
    </source>
</evidence>
<feature type="chain" id="PRO_5013794398" evidence="2">
    <location>
        <begin position="21"/>
        <end position="65"/>
    </location>
</feature>
<keyword evidence="4" id="KW-0670">Pyruvate</keyword>
<reference evidence="3" key="3">
    <citation type="submission" date="2019-07" db="EMBL/GenBank/DDBJ databases">
        <authorList>
            <person name="Miller W.G."/>
        </authorList>
    </citation>
    <scope>NUCLEOTIDE SEQUENCE</scope>
    <source>
        <strain evidence="3">52/13</strain>
    </source>
</reference>
<dbReference type="Proteomes" id="UP000811399">
    <property type="component" value="Unassembled WGS sequence"/>
</dbReference>
<keyword evidence="6" id="KW-1185">Reference proteome</keyword>
<protein>
    <submittedName>
        <fullName evidence="3">Mini-MOMP protein</fullName>
    </submittedName>
    <submittedName>
        <fullName evidence="4">Pyruvate ferredoxin oxidoreductase</fullName>
    </submittedName>
</protein>
<evidence type="ECO:0000313" key="4">
    <source>
        <dbReference type="EMBL" id="PHY92499.1"/>
    </source>
</evidence>
<dbReference type="AlphaFoldDB" id="A0A2G4R7G1"/>
<evidence type="ECO:0000313" key="6">
    <source>
        <dbReference type="Proteomes" id="UP000811399"/>
    </source>
</evidence>
<evidence type="ECO:0000256" key="2">
    <source>
        <dbReference type="SAM" id="SignalP"/>
    </source>
</evidence>
<reference evidence="4" key="2">
    <citation type="submission" date="2015-06" db="EMBL/GenBank/DDBJ databases">
        <authorList>
            <person name="Hoefler B.C."/>
            <person name="Straight P.D."/>
        </authorList>
    </citation>
    <scope>NUCLEOTIDE SEQUENCE [LARGE SCALE GENOMIC DNA]</scope>
    <source>
        <strain evidence="4">73/13</strain>
    </source>
</reference>
<feature type="compositionally biased region" description="Polar residues" evidence="1">
    <location>
        <begin position="53"/>
        <end position="65"/>
    </location>
</feature>
<dbReference type="InterPro" id="IPR008439">
    <property type="entry name" value="Campylo_MOMP"/>
</dbReference>
<sequence>MRKFALICVFLGLNILVSNAAPLDEVFKDVEVSGTVRYRYESSSTKLKDRNSKSSTKTRTDITIQ</sequence>
<evidence type="ECO:0000313" key="3">
    <source>
        <dbReference type="EMBL" id="MBS4240673.1"/>
    </source>
</evidence>
<dbReference type="EMBL" id="LDWY01000001">
    <property type="protein sequence ID" value="PHY92499.1"/>
    <property type="molecule type" value="Genomic_DNA"/>
</dbReference>
<reference evidence="3 6" key="4">
    <citation type="journal article" date="2021" name="Syst. Appl. Microbiol.">
        <title>nCampylobacter vulpis sp. nov. isolated from wild red foxes.</title>
        <authorList>
            <person name="Parisi A."/>
            <person name="Chiara M."/>
            <person name="Caffara M."/>
            <person name="Mion D."/>
            <person name="Miller W.G."/>
            <person name="Caruso M."/>
            <person name="Manzari C."/>
            <person name="Florio D."/>
            <person name="Capozzi L."/>
            <person name="D'Erchia A.M."/>
            <person name="Manzulli V."/>
            <person name="Zanoni R.G."/>
        </authorList>
    </citation>
    <scope>NUCLEOTIDE SEQUENCE [LARGE SCALE GENOMIC DNA]</scope>
    <source>
        <strain evidence="3 6">52/13</strain>
    </source>
</reference>
<feature type="region of interest" description="Disordered" evidence="1">
    <location>
        <begin position="41"/>
        <end position="65"/>
    </location>
</feature>
<feature type="signal peptide" evidence="2">
    <location>
        <begin position="1"/>
        <end position="20"/>
    </location>
</feature>
<keyword evidence="2" id="KW-0732">Signal</keyword>
<dbReference type="OrthoDB" id="5357914at2"/>
<dbReference type="Pfam" id="PF05538">
    <property type="entry name" value="Campylo_MOMP"/>
    <property type="match status" value="1"/>
</dbReference>
<dbReference type="EMBL" id="VJYU01000005">
    <property type="protein sequence ID" value="MBS4240673.1"/>
    <property type="molecule type" value="Genomic_DNA"/>
</dbReference>
<dbReference type="Proteomes" id="UP000237472">
    <property type="component" value="Unassembled WGS sequence"/>
</dbReference>
<reference evidence="5" key="1">
    <citation type="submission" date="2015-06" db="EMBL/GenBank/DDBJ databases">
        <authorList>
            <person name="Parisi A."/>
            <person name="Chiara M."/>
            <person name="Florio D."/>
            <person name="Miccolupo A."/>
            <person name="Manzari C."/>
            <person name="Mion D."/>
            <person name="Caruso M."/>
            <person name="D'erchia A.M."/>
            <person name="Zanoni R."/>
        </authorList>
    </citation>
    <scope>NUCLEOTIDE SEQUENCE [LARGE SCALE GENOMIC DNA]</scope>
    <source>
        <strain evidence="5">73/13</strain>
    </source>
</reference>
<dbReference type="NCBIfam" id="NF033603">
    <property type="entry name" value="mini-MOMP_1"/>
    <property type="match status" value="1"/>
</dbReference>
<organism evidence="4 5">
    <name type="scientific">Campylobacter vulpis</name>
    <dbReference type="NCBI Taxonomy" id="1655500"/>
    <lineage>
        <taxon>Bacteria</taxon>
        <taxon>Pseudomonadati</taxon>
        <taxon>Campylobacterota</taxon>
        <taxon>Epsilonproteobacteria</taxon>
        <taxon>Campylobacterales</taxon>
        <taxon>Campylobacteraceae</taxon>
        <taxon>Campylobacter</taxon>
    </lineage>
</organism>
<comment type="caution">
    <text evidence="4">The sequence shown here is derived from an EMBL/GenBank/DDBJ whole genome shotgun (WGS) entry which is preliminary data.</text>
</comment>
<evidence type="ECO:0000313" key="5">
    <source>
        <dbReference type="Proteomes" id="UP000237472"/>
    </source>
</evidence>
<proteinExistence type="predicted"/>
<gene>
    <name evidence="4" type="ORF">AA994_00185</name>
    <name evidence="3" type="ORF">CVU5213_02830</name>
</gene>
<dbReference type="RefSeq" id="WP_099460779.1">
    <property type="nucleotide sequence ID" value="NZ_LDWY01000001.1"/>
</dbReference>
<name>A0A2G4R7G1_9BACT</name>
<accession>A0A2G4R7G1</accession>